<evidence type="ECO:0000256" key="1">
    <source>
        <dbReference type="SAM" id="MobiDB-lite"/>
    </source>
</evidence>
<comment type="caution">
    <text evidence="2">The sequence shown here is derived from an EMBL/GenBank/DDBJ whole genome shotgun (WGS) entry which is preliminary data.</text>
</comment>
<sequence>MVRYEVQRLPGAPKQRGVVKHGTELAELLNKLNLHNNVIVKLNGRTLGDDFDIGYKMQGGDLVSIYDQPEGGGLIKTLLNPLEHLNPIRFTKKVMEGLRGKQGSPSISTGESSNNDTTQQTNRARLYKGRPNIYGAVRAYPDLIQESLFEYQNNRKMVTEWMEIGFGYYDISSVRYSESSLTALAGASYEIIQPGTVIAEMPQGYSFDDVDGQEIPALNKVTTEIKQQATTDNLLEGYFSGGQFYARILKQNAFDSFFDSSKPLSVTVTVNVTYNTASGAVTKNVSIDASLFKSTLTDDGQPINPEQYYNFWFDSLSGSDLESLPENTTVNSTLFTITEYSGAVIGPFFAAVSSEQLWLHLYGNQGGHYDGPVHIIWYQVDESNDMIPGTQGSMDVNVRNNGKDQDYVYYTYKITPAAGYGRYAFTVQRTNNGGSSSVVYISGAHAVNIRRNVVYPDDTLVRVTVRETETPTAAKDRKYNCLAQRRVISWTPAGGVDYTLRPSRSFADAVLHEWVMVGKQDVSGLDVASLYAIYDSLPNPLLGYFDYTFSDEKLSLGERIQTICNVARVQFNWIGDIITFWRDERVPYPDAVFSRSNMFWDEYKLSWKMSLPGGYDGVTVDYVDPVTNKKTYIYLQIDSGGIREVEDATVNASQISLEGCRNRTQAVDRAWLEAQRILYSRLSMTVKVLETEQVVRGSVVQCPDMYDNQQQNGYLTGRNGDIFTTSERIDFTLGDMWVVMTDNLGNFRGRWRAYPVTGNAKAFQSAADAFDLNIYNGSDCQVASRYFIATDSELNSSIWRVETAKPNGDYTQTLTLSEYSDAIYP</sequence>
<evidence type="ECO:0000313" key="3">
    <source>
        <dbReference type="Proteomes" id="UP001303386"/>
    </source>
</evidence>
<proteinExistence type="predicted"/>
<gene>
    <name evidence="2" type="ORF">PZT46_11165</name>
</gene>
<dbReference type="EMBL" id="JARELW010000003">
    <property type="protein sequence ID" value="MEA8799807.1"/>
    <property type="molecule type" value="Genomic_DNA"/>
</dbReference>
<dbReference type="Proteomes" id="UP001303386">
    <property type="component" value="Unassembled WGS sequence"/>
</dbReference>
<feature type="region of interest" description="Disordered" evidence="1">
    <location>
        <begin position="99"/>
        <end position="123"/>
    </location>
</feature>
<dbReference type="AlphaFoldDB" id="A0AAW9LP50"/>
<feature type="compositionally biased region" description="Polar residues" evidence="1">
    <location>
        <begin position="103"/>
        <end position="123"/>
    </location>
</feature>
<accession>A0AAW9LP50</accession>
<name>A0AAW9LP50_KLEAE</name>
<evidence type="ECO:0000313" key="2">
    <source>
        <dbReference type="EMBL" id="MEA8799807.1"/>
    </source>
</evidence>
<dbReference type="NCBIfam" id="NF040662">
    <property type="entry name" value="attach_TipJ_rel"/>
    <property type="match status" value="1"/>
</dbReference>
<reference evidence="2" key="1">
    <citation type="journal article" date="2023" name="J. Hosp. Infect.">
        <title>Cross-contamination of carbapenem-resistant Gram-negative bacteria between patients and hospital environment in the first year of a newly built surgical ward.</title>
        <authorList>
            <person name="Boutin S."/>
            <person name="Scherrer M."/>
            <person name="Spath I."/>
            <person name="Kocer K."/>
            <person name="Heeg K."/>
            <person name="Nurjadi D."/>
        </authorList>
    </citation>
    <scope>NUCLEOTIDE SEQUENCE</scope>
    <source>
        <strain evidence="2">KE10384</strain>
    </source>
</reference>
<protein>
    <submittedName>
        <fullName evidence="2">Host specificity factor TipJ family phage tail protein</fullName>
    </submittedName>
</protein>
<dbReference type="RefSeq" id="WP_323787235.1">
    <property type="nucleotide sequence ID" value="NZ_JARELW010000003.1"/>
</dbReference>
<organism evidence="2 3">
    <name type="scientific">Klebsiella aerogenes</name>
    <name type="common">Enterobacter aerogenes</name>
    <dbReference type="NCBI Taxonomy" id="548"/>
    <lineage>
        <taxon>Bacteria</taxon>
        <taxon>Pseudomonadati</taxon>
        <taxon>Pseudomonadota</taxon>
        <taxon>Gammaproteobacteria</taxon>
        <taxon>Enterobacterales</taxon>
        <taxon>Enterobacteriaceae</taxon>
        <taxon>Klebsiella/Raoultella group</taxon>
        <taxon>Klebsiella</taxon>
    </lineage>
</organism>